<sequence>MTILNQIYNNLQQLQDQPILHEIHNQQQIDISAKALDQQICRARTFLTTQGICPGDRVALLAPNSANWVAIDLAIIAVGAIAVPLYHRQRPEILANMLADCQPSLLIVTDDELAETIASVWATPCPIVLMKTVFEAEPTQSAPYPIAPTDTVTIIYTSGTSGDPKGVMLTRANYDAVIPRMSQRFAQITKRSTANDRVFHFLPFCFAPARLVLWTQLYRANAITLSTCLQDLANEIKTVNPNYFLTVPMVLERFRSGIEQHLQRKRMLWLLKMAHQAYQRCQNGRTVWFDQLIVKAAQQGLCSRLKNNIASNLQLIICGSAPLSPETQSWFEMLGIPIYQGYGLTETTGIVTLETLDRIELGHVGSPIEGCELKLTPQGELICRGPNLFKGYWHRPEATAQVLRDGWFYTGDRAVINQQGSWRMMGRLKHILVPTSGHNISPEPLEQQLIEACDGIDQALLVGHGRPFLSAIVVGSADESALTAALQIVNKRVPHYQKIRKFYRTAEPFSLANGLLTANGKLRRTEIESRFHQVVEQLYQSA</sequence>
<dbReference type="InterPro" id="IPR000873">
    <property type="entry name" value="AMP-dep_synth/lig_dom"/>
</dbReference>
<proteinExistence type="predicted"/>
<keyword evidence="1" id="KW-0547">Nucleotide-binding</keyword>
<accession>A0A947DF00</accession>
<dbReference type="PANTHER" id="PTHR43272:SF33">
    <property type="entry name" value="AMP-BINDING DOMAIN-CONTAINING PROTEIN-RELATED"/>
    <property type="match status" value="1"/>
</dbReference>
<dbReference type="Proteomes" id="UP000717364">
    <property type="component" value="Unassembled WGS sequence"/>
</dbReference>
<dbReference type="Pfam" id="PF00501">
    <property type="entry name" value="AMP-binding"/>
    <property type="match status" value="1"/>
</dbReference>
<dbReference type="GO" id="GO:0004467">
    <property type="term" value="F:long-chain fatty acid-CoA ligase activity"/>
    <property type="evidence" value="ECO:0007669"/>
    <property type="project" value="UniProtKB-EC"/>
</dbReference>
<evidence type="ECO:0000256" key="2">
    <source>
        <dbReference type="ARBA" id="ARBA00022840"/>
    </source>
</evidence>
<dbReference type="GO" id="GO:0016020">
    <property type="term" value="C:membrane"/>
    <property type="evidence" value="ECO:0007669"/>
    <property type="project" value="TreeGrafter"/>
</dbReference>
<dbReference type="PANTHER" id="PTHR43272">
    <property type="entry name" value="LONG-CHAIN-FATTY-ACID--COA LIGASE"/>
    <property type="match status" value="1"/>
</dbReference>
<dbReference type="Gene3D" id="3.40.50.12780">
    <property type="entry name" value="N-terminal domain of ligase-like"/>
    <property type="match status" value="1"/>
</dbReference>
<organism evidence="5 6">
    <name type="scientific">Leptothoe spongobia TAU-MAC 1115</name>
    <dbReference type="NCBI Taxonomy" id="1967444"/>
    <lineage>
        <taxon>Bacteria</taxon>
        <taxon>Bacillati</taxon>
        <taxon>Cyanobacteriota</taxon>
        <taxon>Cyanophyceae</taxon>
        <taxon>Nodosilineales</taxon>
        <taxon>Cymatolegaceae</taxon>
        <taxon>Leptothoe</taxon>
        <taxon>Leptothoe spongobia</taxon>
    </lineage>
</organism>
<reference evidence="5" key="2">
    <citation type="journal article" date="2021" name="Mar. Drugs">
        <title>Genome Reduction and Secondary Metabolism of the Marine Sponge-Associated Cyanobacterium Leptothoe.</title>
        <authorList>
            <person name="Konstantinou D."/>
            <person name="Popin R.V."/>
            <person name="Fewer D.P."/>
            <person name="Sivonen K."/>
            <person name="Gkelis S."/>
        </authorList>
    </citation>
    <scope>NUCLEOTIDE SEQUENCE</scope>
    <source>
        <strain evidence="5">TAU-MAC 1115</strain>
    </source>
</reference>
<evidence type="ECO:0000259" key="4">
    <source>
        <dbReference type="Pfam" id="PF00501"/>
    </source>
</evidence>
<keyword evidence="2" id="KW-0067">ATP-binding</keyword>
<dbReference type="InterPro" id="IPR045851">
    <property type="entry name" value="AMP-bd_C_sf"/>
</dbReference>
<feature type="domain" description="AMP-dependent synthetase/ligase" evidence="4">
    <location>
        <begin position="15"/>
        <end position="393"/>
    </location>
</feature>
<dbReference type="AlphaFoldDB" id="A0A947DF00"/>
<reference evidence="5" key="1">
    <citation type="submission" date="2020-11" db="EMBL/GenBank/DDBJ databases">
        <authorList>
            <person name="Konstantinou D."/>
            <person name="Gkelis S."/>
            <person name="Popin R."/>
            <person name="Fewer D."/>
            <person name="Sivonen K."/>
        </authorList>
    </citation>
    <scope>NUCLEOTIDE SEQUENCE</scope>
    <source>
        <strain evidence="5">TAU-MAC 1115</strain>
    </source>
</reference>
<evidence type="ECO:0000256" key="1">
    <source>
        <dbReference type="ARBA" id="ARBA00022741"/>
    </source>
</evidence>
<dbReference type="GO" id="GO:0005524">
    <property type="term" value="F:ATP binding"/>
    <property type="evidence" value="ECO:0007669"/>
    <property type="project" value="UniProtKB-KW"/>
</dbReference>
<dbReference type="InterPro" id="IPR020845">
    <property type="entry name" value="AMP-binding_CS"/>
</dbReference>
<evidence type="ECO:0000313" key="6">
    <source>
        <dbReference type="Proteomes" id="UP000717364"/>
    </source>
</evidence>
<comment type="caution">
    <text evidence="5">The sequence shown here is derived from an EMBL/GenBank/DDBJ whole genome shotgun (WGS) entry which is preliminary data.</text>
</comment>
<comment type="catalytic activity">
    <reaction evidence="3">
        <text>a long-chain fatty acid + ATP + CoA = a long-chain fatty acyl-CoA + AMP + diphosphate</text>
        <dbReference type="Rhea" id="RHEA:15421"/>
        <dbReference type="ChEBI" id="CHEBI:30616"/>
        <dbReference type="ChEBI" id="CHEBI:33019"/>
        <dbReference type="ChEBI" id="CHEBI:57287"/>
        <dbReference type="ChEBI" id="CHEBI:57560"/>
        <dbReference type="ChEBI" id="CHEBI:83139"/>
        <dbReference type="ChEBI" id="CHEBI:456215"/>
        <dbReference type="EC" id="6.2.1.3"/>
    </reaction>
    <physiologicalReaction direction="left-to-right" evidence="3">
        <dbReference type="Rhea" id="RHEA:15422"/>
    </physiologicalReaction>
</comment>
<name>A0A947DF00_9CYAN</name>
<gene>
    <name evidence="5" type="ORF">IXB50_10230</name>
</gene>
<protein>
    <submittedName>
        <fullName evidence="5">AMP-binding protein</fullName>
    </submittedName>
</protein>
<dbReference type="EMBL" id="JADOES010000016">
    <property type="protein sequence ID" value="MBT9315803.1"/>
    <property type="molecule type" value="Genomic_DNA"/>
</dbReference>
<evidence type="ECO:0000313" key="5">
    <source>
        <dbReference type="EMBL" id="MBT9315803.1"/>
    </source>
</evidence>
<keyword evidence="6" id="KW-1185">Reference proteome</keyword>
<evidence type="ECO:0000256" key="3">
    <source>
        <dbReference type="ARBA" id="ARBA00024484"/>
    </source>
</evidence>
<dbReference type="InterPro" id="IPR042099">
    <property type="entry name" value="ANL_N_sf"/>
</dbReference>
<dbReference type="SUPFAM" id="SSF56801">
    <property type="entry name" value="Acetyl-CoA synthetase-like"/>
    <property type="match status" value="1"/>
</dbReference>
<dbReference type="RefSeq" id="WP_215608872.1">
    <property type="nucleotide sequence ID" value="NZ_JADOES010000016.1"/>
</dbReference>
<dbReference type="PROSITE" id="PS00455">
    <property type="entry name" value="AMP_BINDING"/>
    <property type="match status" value="1"/>
</dbReference>
<dbReference type="Gene3D" id="3.30.300.30">
    <property type="match status" value="1"/>
</dbReference>
<dbReference type="Pfam" id="PF23562">
    <property type="entry name" value="AMP-binding_C_3"/>
    <property type="match status" value="1"/>
</dbReference>